<evidence type="ECO:0000256" key="5">
    <source>
        <dbReference type="PROSITE-ProRule" id="PRU01240"/>
    </source>
</evidence>
<dbReference type="Gene3D" id="3.40.50.200">
    <property type="entry name" value="Peptidase S8/S53 domain"/>
    <property type="match status" value="1"/>
</dbReference>
<dbReference type="InterPro" id="IPR045051">
    <property type="entry name" value="SBT"/>
</dbReference>
<evidence type="ECO:0000259" key="10">
    <source>
        <dbReference type="Pfam" id="PF05922"/>
    </source>
</evidence>
<feature type="domain" description="Inhibitor I9" evidence="10">
    <location>
        <begin position="82"/>
        <end position="126"/>
    </location>
</feature>
<dbReference type="SUPFAM" id="SSF54897">
    <property type="entry name" value="Protease propeptides/inhibitors"/>
    <property type="match status" value="1"/>
</dbReference>
<feature type="domain" description="Subtilisin-like protease fibronectin type-III" evidence="11">
    <location>
        <begin position="620"/>
        <end position="714"/>
    </location>
</feature>
<dbReference type="Pfam" id="PF17766">
    <property type="entry name" value="fn3_6"/>
    <property type="match status" value="1"/>
</dbReference>
<dbReference type="PANTHER" id="PTHR10795">
    <property type="entry name" value="PROPROTEIN CONVERTASE SUBTILISIN/KEXIN"/>
    <property type="match status" value="1"/>
</dbReference>
<dbReference type="InterPro" id="IPR036852">
    <property type="entry name" value="Peptidase_S8/S53_dom_sf"/>
</dbReference>
<keyword evidence="13" id="KW-1185">Reference proteome</keyword>
<feature type="active site" description="Charge relay system" evidence="4 5">
    <location>
        <position position="226"/>
    </location>
</feature>
<feature type="chain" id="PRO_5039583010" description="Peptidase S8 and S53 subtilisin kexin sedolisin" evidence="7">
    <location>
        <begin position="25"/>
        <end position="716"/>
    </location>
</feature>
<evidence type="ECO:0008006" key="14">
    <source>
        <dbReference type="Google" id="ProtNLM"/>
    </source>
</evidence>
<protein>
    <recommendedName>
        <fullName evidence="14">Peptidase S8 and S53 subtilisin kexin sedolisin</fullName>
    </recommendedName>
</protein>
<keyword evidence="7" id="KW-0732">Signal</keyword>
<dbReference type="InterPro" id="IPR041469">
    <property type="entry name" value="Subtilisin-like_FN3"/>
</dbReference>
<dbReference type="GO" id="GO:0004252">
    <property type="term" value="F:serine-type endopeptidase activity"/>
    <property type="evidence" value="ECO:0007669"/>
    <property type="project" value="UniProtKB-UniRule"/>
</dbReference>
<dbReference type="InterPro" id="IPR003137">
    <property type="entry name" value="PA_domain"/>
</dbReference>
<dbReference type="OrthoDB" id="614750at2"/>
<feature type="region of interest" description="Disordered" evidence="6">
    <location>
        <begin position="123"/>
        <end position="144"/>
    </location>
</feature>
<dbReference type="Gene3D" id="3.50.30.30">
    <property type="match status" value="1"/>
</dbReference>
<organism evidence="12 13">
    <name type="scientific">Nocardioides guangzhouensis</name>
    <dbReference type="NCBI Taxonomy" id="2497878"/>
    <lineage>
        <taxon>Bacteria</taxon>
        <taxon>Bacillati</taxon>
        <taxon>Actinomycetota</taxon>
        <taxon>Actinomycetes</taxon>
        <taxon>Propionibacteriales</taxon>
        <taxon>Nocardioidaceae</taxon>
        <taxon>Nocardioides</taxon>
    </lineage>
</organism>
<dbReference type="PRINTS" id="PR00723">
    <property type="entry name" value="SUBTILISIN"/>
</dbReference>
<dbReference type="PROSITE" id="PS51892">
    <property type="entry name" value="SUBTILASE"/>
    <property type="match status" value="1"/>
</dbReference>
<evidence type="ECO:0000256" key="6">
    <source>
        <dbReference type="SAM" id="MobiDB-lite"/>
    </source>
</evidence>
<evidence type="ECO:0000259" key="8">
    <source>
        <dbReference type="Pfam" id="PF00082"/>
    </source>
</evidence>
<dbReference type="InterPro" id="IPR010259">
    <property type="entry name" value="S8pro/Inhibitor_I9"/>
</dbReference>
<keyword evidence="2 5" id="KW-0378">Hydrolase</keyword>
<feature type="signal peptide" evidence="7">
    <location>
        <begin position="1"/>
        <end position="24"/>
    </location>
</feature>
<evidence type="ECO:0000313" key="13">
    <source>
        <dbReference type="Proteomes" id="UP000295198"/>
    </source>
</evidence>
<dbReference type="GO" id="GO:0006508">
    <property type="term" value="P:proteolysis"/>
    <property type="evidence" value="ECO:0007669"/>
    <property type="project" value="UniProtKB-KW"/>
</dbReference>
<evidence type="ECO:0000313" key="12">
    <source>
        <dbReference type="EMBL" id="RYP84798.1"/>
    </source>
</evidence>
<dbReference type="InterPro" id="IPR015500">
    <property type="entry name" value="Peptidase_S8_subtilisin-rel"/>
</dbReference>
<reference evidence="12 13" key="1">
    <citation type="submission" date="2019-01" db="EMBL/GenBank/DDBJ databases">
        <title>Nocardioides guangzhouensis sp. nov., an actinobacterium isolated from soil.</title>
        <authorList>
            <person name="Fu Y."/>
            <person name="Cai Y."/>
            <person name="Lin Z."/>
            <person name="Chen P."/>
        </authorList>
    </citation>
    <scope>NUCLEOTIDE SEQUENCE [LARGE SCALE GENOMIC DNA]</scope>
    <source>
        <strain evidence="12 13">130</strain>
    </source>
</reference>
<dbReference type="Pfam" id="PF02225">
    <property type="entry name" value="PA"/>
    <property type="match status" value="1"/>
</dbReference>
<keyword evidence="1 5" id="KW-0645">Protease</keyword>
<evidence type="ECO:0000259" key="11">
    <source>
        <dbReference type="Pfam" id="PF17766"/>
    </source>
</evidence>
<accession>A0A4Q4ZAY6</accession>
<name>A0A4Q4ZAY6_9ACTN</name>
<feature type="active site" description="Charge relay system" evidence="4 5">
    <location>
        <position position="155"/>
    </location>
</feature>
<dbReference type="InterPro" id="IPR000209">
    <property type="entry name" value="Peptidase_S8/S53_dom"/>
</dbReference>
<comment type="similarity">
    <text evidence="5">Belongs to the peptidase S8 family.</text>
</comment>
<evidence type="ECO:0000256" key="7">
    <source>
        <dbReference type="SAM" id="SignalP"/>
    </source>
</evidence>
<dbReference type="Pfam" id="PF00082">
    <property type="entry name" value="Peptidase_S8"/>
    <property type="match status" value="1"/>
</dbReference>
<feature type="domain" description="Peptidase S8/S53" evidence="8">
    <location>
        <begin position="146"/>
        <end position="587"/>
    </location>
</feature>
<dbReference type="EMBL" id="SDKM01000021">
    <property type="protein sequence ID" value="RYP84798.1"/>
    <property type="molecule type" value="Genomic_DNA"/>
</dbReference>
<gene>
    <name evidence="12" type="ORF">EKO23_14915</name>
</gene>
<evidence type="ECO:0000256" key="1">
    <source>
        <dbReference type="ARBA" id="ARBA00022670"/>
    </source>
</evidence>
<dbReference type="AlphaFoldDB" id="A0A4Q4ZAY6"/>
<comment type="caution">
    <text evidence="12">The sequence shown here is derived from an EMBL/GenBank/DDBJ whole genome shotgun (WGS) entry which is preliminary data.</text>
</comment>
<dbReference type="Proteomes" id="UP000295198">
    <property type="component" value="Unassembled WGS sequence"/>
</dbReference>
<dbReference type="SUPFAM" id="SSF52743">
    <property type="entry name" value="Subtilisin-like"/>
    <property type="match status" value="1"/>
</dbReference>
<evidence type="ECO:0000259" key="9">
    <source>
        <dbReference type="Pfam" id="PF02225"/>
    </source>
</evidence>
<evidence type="ECO:0000256" key="3">
    <source>
        <dbReference type="ARBA" id="ARBA00022825"/>
    </source>
</evidence>
<dbReference type="Gene3D" id="2.60.40.2310">
    <property type="match status" value="1"/>
</dbReference>
<feature type="active site" description="Charge relay system" evidence="4 5">
    <location>
        <position position="539"/>
    </location>
</feature>
<evidence type="ECO:0000256" key="4">
    <source>
        <dbReference type="PIRSR" id="PIRSR615500-1"/>
    </source>
</evidence>
<sequence length="716" mass="73060">MGCMMRAALARGATGLLALTAAFVAPWTVVPSSGAADHAPSDDLYLVALRAPGTSGYDGGLGVRDYRGAVLAQQDFLLQRVDAPDPVYRWTTALNGFAVRLTGAQVDQLRAAPQVRMVERDTVRRVTGTSTPAPPGAVGDGSGRGGRGVVIGLVDTGVHPGSPVFAYSPELGSRPSGYRGTCEATGRWRRTDCNDKIVGARYFVEGFGADRLRAGADTSPYDDDGHGTQLASLAAGNADVPALDGDQDHGVFSGAAPLARIAAYKACWSAPDPADDGCSSADVVSAIDAAVADGVDVLNLAVAGSPGLDAVDLALLGAAERDVVVAAAAGNDGSEVGHAQPWVTTVGGTTGPRRLGALVLGDGTRLAGAYTATRGVRPTPLVDAATIPAPGSDERDARLCVPGSLDASRAAGRIVVCERGRVGRVDKSAAVRLADGVGMVLVNASGEGLPADFHAVPTLHLGAADGRALRQRLDRGRVVGRLVRTTAPAGKPQVLAVTPSGRTGTGVVKPDLVAPGAQLLAATSPSGSGPRWTLTAGTSAATARVSGWAARVRAAHPDWSAARVRSALLTSATSTAGEPVSLRQGAGLPRPATALDPGLVYDVPATAWRGALDRDTAGRLNLPSVLAAGGTRVVTRRVTNVSGRASYFSSRAWGFTRHRVTVTPAALRMPPGATRTVRIRITPTGAPGAGPGRVDSGWVAWTRSDGTRARIPVVLP</sequence>
<dbReference type="Pfam" id="PF05922">
    <property type="entry name" value="Inhibitor_I9"/>
    <property type="match status" value="1"/>
</dbReference>
<keyword evidence="3 5" id="KW-0720">Serine protease</keyword>
<proteinExistence type="inferred from homology"/>
<feature type="domain" description="PA" evidence="9">
    <location>
        <begin position="409"/>
        <end position="469"/>
    </location>
</feature>
<evidence type="ECO:0000256" key="2">
    <source>
        <dbReference type="ARBA" id="ARBA00022801"/>
    </source>
</evidence>
<dbReference type="CDD" id="cd02120">
    <property type="entry name" value="PA_subtilisin_like"/>
    <property type="match status" value="1"/>
</dbReference>